<feature type="chain" id="PRO_5002800456" description="Glycine zipper domain-containing protein" evidence="2">
    <location>
        <begin position="22"/>
        <end position="174"/>
    </location>
</feature>
<feature type="signal peptide" evidence="2">
    <location>
        <begin position="1"/>
        <end position="21"/>
    </location>
</feature>
<dbReference type="AlphaFoldDB" id="B4D5D7"/>
<gene>
    <name evidence="3" type="ORF">CfE428DRAFT_4126</name>
</gene>
<keyword evidence="1" id="KW-0812">Transmembrane</keyword>
<evidence type="ECO:0000256" key="1">
    <source>
        <dbReference type="SAM" id="Phobius"/>
    </source>
</evidence>
<sequence length="174" mass="18268" precursor="true">MKPGTLKTVALATSISLLVSACENMSPGENAAVFGTTAGVLAGGIARAAGASTGESIAIGAATGAVVAFTAYVISKHQATERQRRIAEERARVYYGRLAPEKKVALRKKHRYIAVDTERSEQAPSKAKKSVMIWDTQNESIVGNNVYDVQSTPSAGSTAKIDTYNAEYVGTGSL</sequence>
<evidence type="ECO:0000313" key="3">
    <source>
        <dbReference type="EMBL" id="EDY18342.1"/>
    </source>
</evidence>
<evidence type="ECO:0000313" key="4">
    <source>
        <dbReference type="Proteomes" id="UP000005824"/>
    </source>
</evidence>
<keyword evidence="4" id="KW-1185">Reference proteome</keyword>
<accession>B4D5D7</accession>
<dbReference type="EMBL" id="ABVL01000013">
    <property type="protein sequence ID" value="EDY18342.1"/>
    <property type="molecule type" value="Genomic_DNA"/>
</dbReference>
<dbReference type="InParanoid" id="B4D5D7"/>
<protein>
    <recommendedName>
        <fullName evidence="5">Glycine zipper domain-containing protein</fullName>
    </recommendedName>
</protein>
<name>B4D5D7_9BACT</name>
<evidence type="ECO:0008006" key="5">
    <source>
        <dbReference type="Google" id="ProtNLM"/>
    </source>
</evidence>
<dbReference type="PROSITE" id="PS51257">
    <property type="entry name" value="PROKAR_LIPOPROTEIN"/>
    <property type="match status" value="1"/>
</dbReference>
<dbReference type="Proteomes" id="UP000005824">
    <property type="component" value="Unassembled WGS sequence"/>
</dbReference>
<evidence type="ECO:0000256" key="2">
    <source>
        <dbReference type="SAM" id="SignalP"/>
    </source>
</evidence>
<keyword evidence="1" id="KW-1133">Transmembrane helix</keyword>
<dbReference type="STRING" id="497964.CfE428DRAFT_4126"/>
<organism evidence="3 4">
    <name type="scientific">Chthoniobacter flavus Ellin428</name>
    <dbReference type="NCBI Taxonomy" id="497964"/>
    <lineage>
        <taxon>Bacteria</taxon>
        <taxon>Pseudomonadati</taxon>
        <taxon>Verrucomicrobiota</taxon>
        <taxon>Spartobacteria</taxon>
        <taxon>Chthoniobacterales</taxon>
        <taxon>Chthoniobacteraceae</taxon>
        <taxon>Chthoniobacter</taxon>
    </lineage>
</organism>
<reference evidence="3 4" key="1">
    <citation type="journal article" date="2011" name="J. Bacteriol.">
        <title>Genome sequence of Chthoniobacter flavus Ellin428, an aerobic heterotrophic soil bacterium.</title>
        <authorList>
            <person name="Kant R."/>
            <person name="van Passel M.W."/>
            <person name="Palva A."/>
            <person name="Lucas S."/>
            <person name="Lapidus A."/>
            <person name="Glavina Del Rio T."/>
            <person name="Dalin E."/>
            <person name="Tice H."/>
            <person name="Bruce D."/>
            <person name="Goodwin L."/>
            <person name="Pitluck S."/>
            <person name="Larimer F.W."/>
            <person name="Land M.L."/>
            <person name="Hauser L."/>
            <person name="Sangwan P."/>
            <person name="de Vos W.M."/>
            <person name="Janssen P.H."/>
            <person name="Smidt H."/>
        </authorList>
    </citation>
    <scope>NUCLEOTIDE SEQUENCE [LARGE SCALE GENOMIC DNA]</scope>
    <source>
        <strain evidence="3 4">Ellin428</strain>
    </source>
</reference>
<comment type="caution">
    <text evidence="3">The sequence shown here is derived from an EMBL/GenBank/DDBJ whole genome shotgun (WGS) entry which is preliminary data.</text>
</comment>
<dbReference type="RefSeq" id="WP_006981450.1">
    <property type="nucleotide sequence ID" value="NZ_ABVL01000013.1"/>
</dbReference>
<keyword evidence="2" id="KW-0732">Signal</keyword>
<feature type="transmembrane region" description="Helical" evidence="1">
    <location>
        <begin position="55"/>
        <end position="75"/>
    </location>
</feature>
<keyword evidence="1" id="KW-0472">Membrane</keyword>
<proteinExistence type="predicted"/>